<dbReference type="InterPro" id="IPR052042">
    <property type="entry name" value="Tail_sheath_structural"/>
</dbReference>
<proteinExistence type="inferred from homology"/>
<feature type="domain" description="Tail sheath protein Gp18-like" evidence="4">
    <location>
        <begin position="38"/>
        <end position="97"/>
    </location>
</feature>
<reference evidence="6" key="1">
    <citation type="journal article" date="2019" name="Int. J. Syst. Evol. Microbiol.">
        <title>The Global Catalogue of Microorganisms (GCM) 10K type strain sequencing project: providing services to taxonomists for standard genome sequencing and annotation.</title>
        <authorList>
            <consortium name="The Broad Institute Genomics Platform"/>
            <consortium name="The Broad Institute Genome Sequencing Center for Infectious Disease"/>
            <person name="Wu L."/>
            <person name="Ma J."/>
        </authorList>
    </citation>
    <scope>NUCLEOTIDE SEQUENCE [LARGE SCALE GENOMIC DNA]</scope>
    <source>
        <strain evidence="6">CGMCC 1.12806</strain>
    </source>
</reference>
<comment type="similarity">
    <text evidence="1">Belongs to the myoviridae tail sheath protein family.</text>
</comment>
<dbReference type="InterPro" id="IPR054564">
    <property type="entry name" value="Gp18_domIII_N"/>
</dbReference>
<dbReference type="Pfam" id="PF22671">
    <property type="entry name" value="Gp18_domIII_N"/>
    <property type="match status" value="1"/>
</dbReference>
<evidence type="ECO:0000259" key="2">
    <source>
        <dbReference type="Pfam" id="PF04984"/>
    </source>
</evidence>
<dbReference type="EMBL" id="BMFZ01000003">
    <property type="protein sequence ID" value="GGA41870.1"/>
    <property type="molecule type" value="Genomic_DNA"/>
</dbReference>
<organism evidence="5 6">
    <name type="scientific">Hafnia psychrotolerans</name>
    <dbReference type="NCBI Taxonomy" id="1477018"/>
    <lineage>
        <taxon>Bacteria</taxon>
        <taxon>Pseudomonadati</taxon>
        <taxon>Pseudomonadota</taxon>
        <taxon>Gammaproteobacteria</taxon>
        <taxon>Enterobacterales</taxon>
        <taxon>Hafniaceae</taxon>
        <taxon>Hafnia</taxon>
    </lineage>
</organism>
<dbReference type="PANTHER" id="PTHR35861">
    <property type="match status" value="1"/>
</dbReference>
<comment type="caution">
    <text evidence="5">The sequence shown here is derived from an EMBL/GenBank/DDBJ whole genome shotgun (WGS) entry which is preliminary data.</text>
</comment>
<feature type="domain" description="Tail sheath protein C-terminal" evidence="3">
    <location>
        <begin position="296"/>
        <end position="395"/>
    </location>
</feature>
<dbReference type="Proteomes" id="UP000627464">
    <property type="component" value="Unassembled WGS sequence"/>
</dbReference>
<evidence type="ECO:0000313" key="5">
    <source>
        <dbReference type="EMBL" id="GGA41870.1"/>
    </source>
</evidence>
<dbReference type="InterPro" id="IPR020287">
    <property type="entry name" value="Tail_sheath_C"/>
</dbReference>
<dbReference type="Pfam" id="PF17482">
    <property type="entry name" value="Phage_sheath_1C"/>
    <property type="match status" value="1"/>
</dbReference>
<name>A0ABQ1GDT1_9GAMM</name>
<accession>A0ABQ1GDT1</accession>
<evidence type="ECO:0000259" key="3">
    <source>
        <dbReference type="Pfam" id="PF17482"/>
    </source>
</evidence>
<evidence type="ECO:0000256" key="1">
    <source>
        <dbReference type="ARBA" id="ARBA00008005"/>
    </source>
</evidence>
<dbReference type="Pfam" id="PF04984">
    <property type="entry name" value="Phage_sheath_1"/>
    <property type="match status" value="1"/>
</dbReference>
<protein>
    <submittedName>
        <fullName evidence="5">Tail protein</fullName>
    </submittedName>
</protein>
<sequence length="408" mass="44435">MAIIDWRGNYMATNYHHGVTVTETTDLSTMITDIDSAVIGVVCIADDADKDAFPLDTPVLITRVANMLGKAGKTGTLFTTLKAISDQTSPQTIVIRVADASKIPPVEGKTSPTQDQLVIGGTDPTTGLFTGMYALLSAEMRVGVRPRVLAVPGLDTQPVAAQLGVIAEKLRAFAYVSANGCNTIAEAKTYRENFAQREMMVIWPNFICYDTNAAANATVPVPAHAVGMRAKIDATQGWHKTISNVPVNNVLGMDRDIYFTLQGTDTDADELNAAGVTTLIKQDGYRIWGSRTCDEETYIFESYTRTAQIVADTVAEAHFSYVDKPLTPSLVKDIVDGINRKLTSYVTAGRLLGARCWYDAEPNTSETLRNGQLTIKYNYTPVPPLENLSLVQEFTDEYFATFSSAVNN</sequence>
<gene>
    <name evidence="5" type="primary">fI</name>
    <name evidence="5" type="ORF">GCM10011328_16090</name>
</gene>
<feature type="domain" description="Tail sheath protein subtilisin-like" evidence="2">
    <location>
        <begin position="130"/>
        <end position="293"/>
    </location>
</feature>
<dbReference type="PANTHER" id="PTHR35861:SF1">
    <property type="entry name" value="PHAGE TAIL SHEATH PROTEIN"/>
    <property type="match status" value="1"/>
</dbReference>
<evidence type="ECO:0000259" key="4">
    <source>
        <dbReference type="Pfam" id="PF22671"/>
    </source>
</evidence>
<evidence type="ECO:0000313" key="6">
    <source>
        <dbReference type="Proteomes" id="UP000627464"/>
    </source>
</evidence>
<keyword evidence="6" id="KW-1185">Reference proteome</keyword>
<dbReference type="InterPro" id="IPR035089">
    <property type="entry name" value="Phage_sheath_subtilisin"/>
</dbReference>